<dbReference type="STRING" id="106549.A0A540LN47"/>
<evidence type="ECO:0000256" key="2">
    <source>
        <dbReference type="ARBA" id="ARBA00022692"/>
    </source>
</evidence>
<dbReference type="GO" id="GO:0005385">
    <property type="term" value="F:zinc ion transmembrane transporter activity"/>
    <property type="evidence" value="ECO:0007669"/>
    <property type="project" value="TreeGrafter"/>
</dbReference>
<evidence type="ECO:0000256" key="3">
    <source>
        <dbReference type="ARBA" id="ARBA00022989"/>
    </source>
</evidence>
<keyword evidence="3" id="KW-1133">Transmembrane helix</keyword>
<comment type="caution">
    <text evidence="6">The sequence shown here is derived from an EMBL/GenBank/DDBJ whole genome shotgun (WGS) entry which is preliminary data.</text>
</comment>
<dbReference type="AlphaFoldDB" id="A0A540LN47"/>
<dbReference type="InterPro" id="IPR003689">
    <property type="entry name" value="ZIP"/>
</dbReference>
<reference evidence="6 7" key="1">
    <citation type="journal article" date="2019" name="G3 (Bethesda)">
        <title>Sequencing of a Wild Apple (Malus baccata) Genome Unravels the Differences Between Cultivated and Wild Apple Species Regarding Disease Resistance and Cold Tolerance.</title>
        <authorList>
            <person name="Chen X."/>
        </authorList>
    </citation>
    <scope>NUCLEOTIDE SEQUENCE [LARGE SCALE GENOMIC DNA]</scope>
    <source>
        <strain evidence="7">cv. Shandingzi</strain>
        <tissue evidence="6">Leaves</tissue>
    </source>
</reference>
<dbReference type="Pfam" id="PF02535">
    <property type="entry name" value="Zip"/>
    <property type="match status" value="1"/>
</dbReference>
<dbReference type="PANTHER" id="PTHR11040:SF41">
    <property type="entry name" value="ZINC TRANSPORTER 7"/>
    <property type="match status" value="1"/>
</dbReference>
<keyword evidence="2" id="KW-0812">Transmembrane</keyword>
<organism evidence="6 7">
    <name type="scientific">Malus baccata</name>
    <name type="common">Siberian crab apple</name>
    <name type="synonym">Pyrus baccata</name>
    <dbReference type="NCBI Taxonomy" id="106549"/>
    <lineage>
        <taxon>Eukaryota</taxon>
        <taxon>Viridiplantae</taxon>
        <taxon>Streptophyta</taxon>
        <taxon>Embryophyta</taxon>
        <taxon>Tracheophyta</taxon>
        <taxon>Spermatophyta</taxon>
        <taxon>Magnoliopsida</taxon>
        <taxon>eudicotyledons</taxon>
        <taxon>Gunneridae</taxon>
        <taxon>Pentapetalae</taxon>
        <taxon>rosids</taxon>
        <taxon>fabids</taxon>
        <taxon>Rosales</taxon>
        <taxon>Rosaceae</taxon>
        <taxon>Amygdaloideae</taxon>
        <taxon>Maleae</taxon>
        <taxon>Malus</taxon>
    </lineage>
</organism>
<comment type="subcellular location">
    <subcellularLocation>
        <location evidence="1">Membrane</location>
        <topology evidence="1">Multi-pass membrane protein</topology>
    </subcellularLocation>
</comment>
<evidence type="ECO:0000313" key="7">
    <source>
        <dbReference type="Proteomes" id="UP000315295"/>
    </source>
</evidence>
<protein>
    <submittedName>
        <fullName evidence="6">Uncharacterized protein</fullName>
    </submittedName>
</protein>
<gene>
    <name evidence="6" type="ORF">C1H46_026543</name>
</gene>
<proteinExistence type="predicted"/>
<keyword evidence="5" id="KW-0732">Signal</keyword>
<feature type="chain" id="PRO_5022177128" evidence="5">
    <location>
        <begin position="28"/>
        <end position="123"/>
    </location>
</feature>
<evidence type="ECO:0000256" key="4">
    <source>
        <dbReference type="ARBA" id="ARBA00023136"/>
    </source>
</evidence>
<keyword evidence="4" id="KW-0472">Membrane</keyword>
<keyword evidence="7" id="KW-1185">Reference proteome</keyword>
<evidence type="ECO:0000256" key="5">
    <source>
        <dbReference type="SAM" id="SignalP"/>
    </source>
</evidence>
<accession>A0A540LN47</accession>
<dbReference type="EMBL" id="VIEB01000521">
    <property type="protein sequence ID" value="TQD87906.1"/>
    <property type="molecule type" value="Genomic_DNA"/>
</dbReference>
<evidence type="ECO:0000313" key="6">
    <source>
        <dbReference type="EMBL" id="TQD87906.1"/>
    </source>
</evidence>
<dbReference type="GO" id="GO:0005886">
    <property type="term" value="C:plasma membrane"/>
    <property type="evidence" value="ECO:0007669"/>
    <property type="project" value="TreeGrafter"/>
</dbReference>
<evidence type="ECO:0000256" key="1">
    <source>
        <dbReference type="ARBA" id="ARBA00004141"/>
    </source>
</evidence>
<sequence length="123" mass="13794">MGAIALCAILVTSICVCMPMSSRKVSALRPDKNMFVIVKAFPSGIILAKGRGTYMHVLPDSFDCLRSEWLPEHPWRKFPFATFVEMLSAMLTLMVDSFSMSHYRKYLVRGAARSGEEESAKNI</sequence>
<dbReference type="Proteomes" id="UP000315295">
    <property type="component" value="Unassembled WGS sequence"/>
</dbReference>
<dbReference type="PANTHER" id="PTHR11040">
    <property type="entry name" value="ZINC/IRON TRANSPORTER"/>
    <property type="match status" value="1"/>
</dbReference>
<name>A0A540LN47_MALBA</name>
<feature type="signal peptide" evidence="5">
    <location>
        <begin position="1"/>
        <end position="27"/>
    </location>
</feature>